<proteinExistence type="predicted"/>
<protein>
    <recommendedName>
        <fullName evidence="4">Copper-binding protein</fullName>
    </recommendedName>
</protein>
<gene>
    <name evidence="2" type="ORF">KK488_07105</name>
</gene>
<feature type="chain" id="PRO_5040837938" description="Copper-binding protein" evidence="1">
    <location>
        <begin position="25"/>
        <end position="127"/>
    </location>
</feature>
<evidence type="ECO:0008006" key="4">
    <source>
        <dbReference type="Google" id="ProtNLM"/>
    </source>
</evidence>
<dbReference type="RefSeq" id="WP_214622466.1">
    <property type="nucleotide sequence ID" value="NZ_JAHGAW010000004.1"/>
</dbReference>
<evidence type="ECO:0000256" key="1">
    <source>
        <dbReference type="SAM" id="SignalP"/>
    </source>
</evidence>
<dbReference type="Pfam" id="PF19649">
    <property type="entry name" value="DUF6152"/>
    <property type="match status" value="1"/>
</dbReference>
<dbReference type="EMBL" id="JAHGAW010000004">
    <property type="protein sequence ID" value="MBT2186715.1"/>
    <property type="molecule type" value="Genomic_DNA"/>
</dbReference>
<keyword evidence="3" id="KW-1185">Reference proteome</keyword>
<comment type="caution">
    <text evidence="2">The sequence shown here is derived from an EMBL/GenBank/DDBJ whole genome shotgun (WGS) entry which is preliminary data.</text>
</comment>
<reference evidence="2" key="1">
    <citation type="submission" date="2021-05" db="EMBL/GenBank/DDBJ databases">
        <title>Genome of Sphingobium sp. strain.</title>
        <authorList>
            <person name="Fan R."/>
        </authorList>
    </citation>
    <scope>NUCLEOTIDE SEQUENCE</scope>
    <source>
        <strain evidence="2">H33</strain>
    </source>
</reference>
<accession>A0A9X1DAZ4</accession>
<organism evidence="2 3">
    <name type="scientific">Sphingobium nicotianae</name>
    <dbReference type="NCBI Taxonomy" id="2782607"/>
    <lineage>
        <taxon>Bacteria</taxon>
        <taxon>Pseudomonadati</taxon>
        <taxon>Pseudomonadota</taxon>
        <taxon>Alphaproteobacteria</taxon>
        <taxon>Sphingomonadales</taxon>
        <taxon>Sphingomonadaceae</taxon>
        <taxon>Sphingobium</taxon>
    </lineage>
</organism>
<keyword evidence="1" id="KW-0732">Signal</keyword>
<dbReference type="AlphaFoldDB" id="A0A9X1DAZ4"/>
<dbReference type="InterPro" id="IPR046150">
    <property type="entry name" value="DUF6152"/>
</dbReference>
<evidence type="ECO:0000313" key="3">
    <source>
        <dbReference type="Proteomes" id="UP001138757"/>
    </source>
</evidence>
<name>A0A9X1DAZ4_9SPHN</name>
<evidence type="ECO:0000313" key="2">
    <source>
        <dbReference type="EMBL" id="MBT2186715.1"/>
    </source>
</evidence>
<feature type="signal peptide" evidence="1">
    <location>
        <begin position="1"/>
        <end position="24"/>
    </location>
</feature>
<dbReference type="Proteomes" id="UP001138757">
    <property type="component" value="Unassembled WGS sequence"/>
</dbReference>
<sequence length="127" mass="13769">MRYHLALAGALALAVSLGAVPVQAHHSMAMFDQTKKVTMSGTVREFQWTNPHCYIQLMVPDASGKTTEWSMEMGAPMYLYAKGWRPGTLKAGMKISMSIYPLRNGNPGGVVIDATTADGKPIGKNIQ</sequence>